<evidence type="ECO:0000313" key="2">
    <source>
        <dbReference type="Proteomes" id="UP000799291"/>
    </source>
</evidence>
<proteinExistence type="predicted"/>
<evidence type="ECO:0000313" key="1">
    <source>
        <dbReference type="EMBL" id="KAF2675608.1"/>
    </source>
</evidence>
<reference evidence="1" key="1">
    <citation type="journal article" date="2020" name="Stud. Mycol.">
        <title>101 Dothideomycetes genomes: a test case for predicting lifestyles and emergence of pathogens.</title>
        <authorList>
            <person name="Haridas S."/>
            <person name="Albert R."/>
            <person name="Binder M."/>
            <person name="Bloem J."/>
            <person name="Labutti K."/>
            <person name="Salamov A."/>
            <person name="Andreopoulos B."/>
            <person name="Baker S."/>
            <person name="Barry K."/>
            <person name="Bills G."/>
            <person name="Bluhm B."/>
            <person name="Cannon C."/>
            <person name="Castanera R."/>
            <person name="Culley D."/>
            <person name="Daum C."/>
            <person name="Ezra D."/>
            <person name="Gonzalez J."/>
            <person name="Henrissat B."/>
            <person name="Kuo A."/>
            <person name="Liang C."/>
            <person name="Lipzen A."/>
            <person name="Lutzoni F."/>
            <person name="Magnuson J."/>
            <person name="Mondo S."/>
            <person name="Nolan M."/>
            <person name="Ohm R."/>
            <person name="Pangilinan J."/>
            <person name="Park H.-J."/>
            <person name="Ramirez L."/>
            <person name="Alfaro M."/>
            <person name="Sun H."/>
            <person name="Tritt A."/>
            <person name="Yoshinaga Y."/>
            <person name="Zwiers L.-H."/>
            <person name="Turgeon B."/>
            <person name="Goodwin S."/>
            <person name="Spatafora J."/>
            <person name="Crous P."/>
            <person name="Grigoriev I."/>
        </authorList>
    </citation>
    <scope>NUCLEOTIDE SEQUENCE</scope>
    <source>
        <strain evidence="1">CBS 122367</strain>
    </source>
</reference>
<keyword evidence="2" id="KW-1185">Reference proteome</keyword>
<dbReference type="Proteomes" id="UP000799291">
    <property type="component" value="Unassembled WGS sequence"/>
</dbReference>
<dbReference type="OrthoDB" id="5422293at2759"/>
<dbReference type="AlphaFoldDB" id="A0A6G1IBX7"/>
<accession>A0A6G1IBX7</accession>
<gene>
    <name evidence="1" type="ORF">K458DRAFT_447933</name>
</gene>
<organism evidence="1 2">
    <name type="scientific">Lentithecium fluviatile CBS 122367</name>
    <dbReference type="NCBI Taxonomy" id="1168545"/>
    <lineage>
        <taxon>Eukaryota</taxon>
        <taxon>Fungi</taxon>
        <taxon>Dikarya</taxon>
        <taxon>Ascomycota</taxon>
        <taxon>Pezizomycotina</taxon>
        <taxon>Dothideomycetes</taxon>
        <taxon>Pleosporomycetidae</taxon>
        <taxon>Pleosporales</taxon>
        <taxon>Massarineae</taxon>
        <taxon>Lentitheciaceae</taxon>
        <taxon>Lentithecium</taxon>
    </lineage>
</organism>
<dbReference type="EMBL" id="MU005662">
    <property type="protein sequence ID" value="KAF2675608.1"/>
    <property type="molecule type" value="Genomic_DNA"/>
</dbReference>
<name>A0A6G1IBX7_9PLEO</name>
<sequence length="202" mass="22625">MECGEVKVWQGVRAVKSLNLGAKPLSYSNSQAPSPPTVEWLLAHRQQRRAQTDGETPLASMYRMYEYIVLDYNAGLRTEIEWFFNHPSWAVTSIPDPKDPDPARYAILAVIPHFLVAAFNRLIERGLPRGSPAIISGDEEEEELKSKPVMLESLPSWVANVPKLPETLIIPNADGRTPEKGDCSPQFLSLNIVVHQPHTLFV</sequence>
<protein>
    <submittedName>
        <fullName evidence="1">Uncharacterized protein</fullName>
    </submittedName>
</protein>